<name>A0A226DW98_FOLCA</name>
<keyword evidence="3" id="KW-1185">Reference proteome</keyword>
<keyword evidence="1" id="KW-0472">Membrane</keyword>
<protein>
    <submittedName>
        <fullName evidence="2">Uncharacterized protein</fullName>
    </submittedName>
</protein>
<organism evidence="2 3">
    <name type="scientific">Folsomia candida</name>
    <name type="common">Springtail</name>
    <dbReference type="NCBI Taxonomy" id="158441"/>
    <lineage>
        <taxon>Eukaryota</taxon>
        <taxon>Metazoa</taxon>
        <taxon>Ecdysozoa</taxon>
        <taxon>Arthropoda</taxon>
        <taxon>Hexapoda</taxon>
        <taxon>Collembola</taxon>
        <taxon>Entomobryomorpha</taxon>
        <taxon>Isotomoidea</taxon>
        <taxon>Isotomidae</taxon>
        <taxon>Proisotominae</taxon>
        <taxon>Folsomia</taxon>
    </lineage>
</organism>
<dbReference type="AlphaFoldDB" id="A0A226DW98"/>
<comment type="caution">
    <text evidence="2">The sequence shown here is derived from an EMBL/GenBank/DDBJ whole genome shotgun (WGS) entry which is preliminary data.</text>
</comment>
<proteinExistence type="predicted"/>
<keyword evidence="1" id="KW-1133">Transmembrane helix</keyword>
<keyword evidence="1" id="KW-0812">Transmembrane</keyword>
<reference evidence="2 3" key="1">
    <citation type="submission" date="2015-12" db="EMBL/GenBank/DDBJ databases">
        <title>The genome of Folsomia candida.</title>
        <authorList>
            <person name="Faddeeva A."/>
            <person name="Derks M.F."/>
            <person name="Anvar Y."/>
            <person name="Smit S."/>
            <person name="Van Straalen N."/>
            <person name="Roelofs D."/>
        </authorList>
    </citation>
    <scope>NUCLEOTIDE SEQUENCE [LARGE SCALE GENOMIC DNA]</scope>
    <source>
        <strain evidence="2 3">VU population</strain>
        <tissue evidence="2">Whole body</tissue>
    </source>
</reference>
<evidence type="ECO:0000313" key="3">
    <source>
        <dbReference type="Proteomes" id="UP000198287"/>
    </source>
</evidence>
<dbReference type="EMBL" id="LNIX01000010">
    <property type="protein sequence ID" value="OXA49765.1"/>
    <property type="molecule type" value="Genomic_DNA"/>
</dbReference>
<accession>A0A226DW98</accession>
<evidence type="ECO:0000256" key="1">
    <source>
        <dbReference type="SAM" id="Phobius"/>
    </source>
</evidence>
<evidence type="ECO:0000313" key="2">
    <source>
        <dbReference type="EMBL" id="OXA49765.1"/>
    </source>
</evidence>
<gene>
    <name evidence="2" type="ORF">Fcan01_15340</name>
</gene>
<sequence>MDSLDILLLLVVLTIGLMVFVAVALWRSLDEGVRQARGVSRPAGPKKRTTFFSPVVFAQGNSGCKVAKIITEERKRIGYFRESVNDVRFKARHVMDLMMHPSLTERAVYLIPMTGTSDGEAFELLKHISSEEIVQVLAKLEELFDKIPDHFGEISPELDHLIWEKDQFLEENSQIIMLTAPLHVQLGKNIDRLQDELGVYAVERRKAILALRSTIENDIRTLSVRIQNLRYEYAKIPV</sequence>
<feature type="transmembrane region" description="Helical" evidence="1">
    <location>
        <begin position="6"/>
        <end position="26"/>
    </location>
</feature>
<dbReference type="Proteomes" id="UP000198287">
    <property type="component" value="Unassembled WGS sequence"/>
</dbReference>